<dbReference type="Proteomes" id="UP001500368">
    <property type="component" value="Unassembled WGS sequence"/>
</dbReference>
<comment type="caution">
    <text evidence="1">The sequence shown here is derived from an EMBL/GenBank/DDBJ whole genome shotgun (WGS) entry which is preliminary data.</text>
</comment>
<accession>A0ABP9FWP8</accession>
<keyword evidence="2" id="KW-1185">Reference proteome</keyword>
<organism evidence="1 2">
    <name type="scientific">Nesterenkonia rhizosphaerae</name>
    <dbReference type="NCBI Taxonomy" id="1348272"/>
    <lineage>
        <taxon>Bacteria</taxon>
        <taxon>Bacillati</taxon>
        <taxon>Actinomycetota</taxon>
        <taxon>Actinomycetes</taxon>
        <taxon>Micrococcales</taxon>
        <taxon>Micrococcaceae</taxon>
        <taxon>Nesterenkonia</taxon>
    </lineage>
</organism>
<dbReference type="RefSeq" id="WP_345476883.1">
    <property type="nucleotide sequence ID" value="NZ_BAABLW010000005.1"/>
</dbReference>
<evidence type="ECO:0000313" key="2">
    <source>
        <dbReference type="Proteomes" id="UP001500368"/>
    </source>
</evidence>
<proteinExistence type="predicted"/>
<dbReference type="EMBL" id="BAABLW010000005">
    <property type="protein sequence ID" value="GAA4916073.1"/>
    <property type="molecule type" value="Genomic_DNA"/>
</dbReference>
<reference evidence="2" key="1">
    <citation type="journal article" date="2019" name="Int. J. Syst. Evol. Microbiol.">
        <title>The Global Catalogue of Microorganisms (GCM) 10K type strain sequencing project: providing services to taxonomists for standard genome sequencing and annotation.</title>
        <authorList>
            <consortium name="The Broad Institute Genomics Platform"/>
            <consortium name="The Broad Institute Genome Sequencing Center for Infectious Disease"/>
            <person name="Wu L."/>
            <person name="Ma J."/>
        </authorList>
    </citation>
    <scope>NUCLEOTIDE SEQUENCE [LARGE SCALE GENOMIC DNA]</scope>
    <source>
        <strain evidence="2">JCM 19129</strain>
    </source>
</reference>
<sequence length="222" mass="25052">MSTPLPEDRADVNPWTRRWWESLPRHYRTADREQNPEIGGVPLLRFMDGVGEMAGRIRQISDDLYNGAYTDPVRVPDRALPWLAFLMGMEQGQRLQHPRILRQRLQALITAGRTRVGTRQVIAESAKEFMVEGAQARVTPHRTLPHTLVLHVRADDVLNDDVENLAANVQSAGFVPAGHVVVINTVISTWDSWESAAGETWDDKERNIQTWAQSDSAGVELE</sequence>
<gene>
    <name evidence="1" type="ORF">GCM10025790_09010</name>
</gene>
<protein>
    <submittedName>
        <fullName evidence="1">Uncharacterized protein</fullName>
    </submittedName>
</protein>
<evidence type="ECO:0000313" key="1">
    <source>
        <dbReference type="EMBL" id="GAA4916073.1"/>
    </source>
</evidence>
<name>A0ABP9FWP8_9MICC</name>